<evidence type="ECO:0008006" key="3">
    <source>
        <dbReference type="Google" id="ProtNLM"/>
    </source>
</evidence>
<evidence type="ECO:0000313" key="1">
    <source>
        <dbReference type="EMBL" id="GAA4551130.1"/>
    </source>
</evidence>
<gene>
    <name evidence="1" type="ORF">GCM10023175_42360</name>
</gene>
<reference evidence="2" key="1">
    <citation type="journal article" date="2019" name="Int. J. Syst. Evol. Microbiol.">
        <title>The Global Catalogue of Microorganisms (GCM) 10K type strain sequencing project: providing services to taxonomists for standard genome sequencing and annotation.</title>
        <authorList>
            <consortium name="The Broad Institute Genomics Platform"/>
            <consortium name="The Broad Institute Genome Sequencing Center for Infectious Disease"/>
            <person name="Wu L."/>
            <person name="Ma J."/>
        </authorList>
    </citation>
    <scope>NUCLEOTIDE SEQUENCE [LARGE SCALE GENOMIC DNA]</scope>
    <source>
        <strain evidence="2">JCM 17906</strain>
    </source>
</reference>
<dbReference type="EMBL" id="BAABGT010000065">
    <property type="protein sequence ID" value="GAA4551130.1"/>
    <property type="molecule type" value="Genomic_DNA"/>
</dbReference>
<organism evidence="1 2">
    <name type="scientific">Pseudonocardia xishanensis</name>
    <dbReference type="NCBI Taxonomy" id="630995"/>
    <lineage>
        <taxon>Bacteria</taxon>
        <taxon>Bacillati</taxon>
        <taxon>Actinomycetota</taxon>
        <taxon>Actinomycetes</taxon>
        <taxon>Pseudonocardiales</taxon>
        <taxon>Pseudonocardiaceae</taxon>
        <taxon>Pseudonocardia</taxon>
    </lineage>
</organism>
<dbReference type="Gene3D" id="3.40.50.620">
    <property type="entry name" value="HUPs"/>
    <property type="match status" value="1"/>
</dbReference>
<keyword evidence="2" id="KW-1185">Reference proteome</keyword>
<evidence type="ECO:0000313" key="2">
    <source>
        <dbReference type="Proteomes" id="UP001501598"/>
    </source>
</evidence>
<dbReference type="SUPFAM" id="SSF52402">
    <property type="entry name" value="Adenine nucleotide alpha hydrolases-like"/>
    <property type="match status" value="1"/>
</dbReference>
<name>A0ABP8RX72_9PSEU</name>
<dbReference type="Proteomes" id="UP001501598">
    <property type="component" value="Unassembled WGS sequence"/>
</dbReference>
<proteinExistence type="predicted"/>
<dbReference type="RefSeq" id="WP_345421233.1">
    <property type="nucleotide sequence ID" value="NZ_BAABGT010000065.1"/>
</dbReference>
<protein>
    <recommendedName>
        <fullName evidence="3">Universal stress protein family protein</fullName>
    </recommendedName>
</protein>
<accession>A0ABP8RX72</accession>
<sequence length="248" mass="25431">MRSPTLAGPRADTAVLLPLLPAPDRAVVECALAAAAERHGVLRVAPSGPDEGAAAAAAFRAVLAAVRAAAPTTAEVPVEILAHPPEGPEGLLVAAADTPDLDRLATRHDRLLVVPHAPHPGGAVVVGVTESTAEIVLDEAFRAAERAGSRLIAVRARGGGHAPHWAVARRRLDLAVTPFRRAHPGVRTRTVVTESGPMDALTSASTVARLVVVGTPSTTRGSALSVADLAGRLRCPLLLVAQDGPRRG</sequence>
<comment type="caution">
    <text evidence="1">The sequence shown here is derived from an EMBL/GenBank/DDBJ whole genome shotgun (WGS) entry which is preliminary data.</text>
</comment>
<dbReference type="InterPro" id="IPR014729">
    <property type="entry name" value="Rossmann-like_a/b/a_fold"/>
</dbReference>